<name>A0ABR3LL58_9TELE</name>
<sequence>MLSTAVLYLQRLQNRTKELNIASGARRVGGDFDIEFAVSKIDTVLLLKSSSEHGGAIPAYGEQRDVLYSQLWLIS</sequence>
<protein>
    <submittedName>
        <fullName evidence="1">Uncharacterized protein</fullName>
    </submittedName>
</protein>
<organism evidence="1 2">
    <name type="scientific">Cirrhinus molitorella</name>
    <name type="common">mud carp</name>
    <dbReference type="NCBI Taxonomy" id="172907"/>
    <lineage>
        <taxon>Eukaryota</taxon>
        <taxon>Metazoa</taxon>
        <taxon>Chordata</taxon>
        <taxon>Craniata</taxon>
        <taxon>Vertebrata</taxon>
        <taxon>Euteleostomi</taxon>
        <taxon>Actinopterygii</taxon>
        <taxon>Neopterygii</taxon>
        <taxon>Teleostei</taxon>
        <taxon>Ostariophysi</taxon>
        <taxon>Cypriniformes</taxon>
        <taxon>Cyprinidae</taxon>
        <taxon>Labeoninae</taxon>
        <taxon>Labeonini</taxon>
        <taxon>Cirrhinus</taxon>
    </lineage>
</organism>
<keyword evidence="2" id="KW-1185">Reference proteome</keyword>
<accession>A0ABR3LL58</accession>
<comment type="caution">
    <text evidence="1">The sequence shown here is derived from an EMBL/GenBank/DDBJ whole genome shotgun (WGS) entry which is preliminary data.</text>
</comment>
<evidence type="ECO:0000313" key="1">
    <source>
        <dbReference type="EMBL" id="KAL1252761.1"/>
    </source>
</evidence>
<gene>
    <name evidence="1" type="ORF">QQF64_017454</name>
</gene>
<proteinExistence type="predicted"/>
<evidence type="ECO:0000313" key="2">
    <source>
        <dbReference type="Proteomes" id="UP001558613"/>
    </source>
</evidence>
<dbReference type="Proteomes" id="UP001558613">
    <property type="component" value="Unassembled WGS sequence"/>
</dbReference>
<dbReference type="EMBL" id="JAYMGO010000021">
    <property type="protein sequence ID" value="KAL1252761.1"/>
    <property type="molecule type" value="Genomic_DNA"/>
</dbReference>
<reference evidence="1 2" key="1">
    <citation type="submission" date="2023-09" db="EMBL/GenBank/DDBJ databases">
        <authorList>
            <person name="Wang M."/>
        </authorList>
    </citation>
    <scope>NUCLEOTIDE SEQUENCE [LARGE SCALE GENOMIC DNA]</scope>
    <source>
        <strain evidence="1">GT-2023</strain>
        <tissue evidence="1">Liver</tissue>
    </source>
</reference>